<evidence type="ECO:0000256" key="3">
    <source>
        <dbReference type="ARBA" id="ARBA00022475"/>
    </source>
</evidence>
<keyword evidence="3" id="KW-1003">Cell membrane</keyword>
<keyword evidence="6" id="KW-0406">Ion transport</keyword>
<dbReference type="Gene3D" id="3.40.50.300">
    <property type="entry name" value="P-loop containing nucleotide triphosphate hydrolases"/>
    <property type="match status" value="2"/>
</dbReference>
<keyword evidence="10" id="KW-1185">Reference proteome</keyword>
<comment type="subcellular location">
    <subcellularLocation>
        <location evidence="1">Cell membrane</location>
        <topology evidence="1">Peripheral membrane protein</topology>
    </subcellularLocation>
</comment>
<evidence type="ECO:0000256" key="4">
    <source>
        <dbReference type="ARBA" id="ARBA00022496"/>
    </source>
</evidence>
<dbReference type="Proteomes" id="UP000320042">
    <property type="component" value="Unassembled WGS sequence"/>
</dbReference>
<accession>A0A563UIB3</accession>
<dbReference type="PANTHER" id="PTHR42771">
    <property type="entry name" value="IRON(3+)-HYDROXAMATE IMPORT ATP-BINDING PROTEIN FHUC"/>
    <property type="match status" value="1"/>
</dbReference>
<dbReference type="Pfam" id="PF13476">
    <property type="entry name" value="AAA_23"/>
    <property type="match status" value="1"/>
</dbReference>
<evidence type="ECO:0000313" key="9">
    <source>
        <dbReference type="EMBL" id="TWR31029.1"/>
    </source>
</evidence>
<dbReference type="PANTHER" id="PTHR42771:SF2">
    <property type="entry name" value="IRON(3+)-HYDROXAMATE IMPORT ATP-BINDING PROTEIN FHUC"/>
    <property type="match status" value="1"/>
</dbReference>
<evidence type="ECO:0000256" key="1">
    <source>
        <dbReference type="ARBA" id="ARBA00004202"/>
    </source>
</evidence>
<gene>
    <name evidence="9" type="ORF">FPZ43_00655</name>
</gene>
<dbReference type="InterPro" id="IPR038729">
    <property type="entry name" value="Rad50/SbcC_AAA"/>
</dbReference>
<dbReference type="GO" id="GO:0005886">
    <property type="term" value="C:plasma membrane"/>
    <property type="evidence" value="ECO:0007669"/>
    <property type="project" value="UniProtKB-SubCell"/>
</dbReference>
<proteinExistence type="predicted"/>
<evidence type="ECO:0000256" key="2">
    <source>
        <dbReference type="ARBA" id="ARBA00022448"/>
    </source>
</evidence>
<evidence type="ECO:0000256" key="6">
    <source>
        <dbReference type="ARBA" id="ARBA00023065"/>
    </source>
</evidence>
<comment type="caution">
    <text evidence="9">The sequence shown here is derived from an EMBL/GenBank/DDBJ whole genome shotgun (WGS) entry which is preliminary data.</text>
</comment>
<evidence type="ECO:0000259" key="8">
    <source>
        <dbReference type="SMART" id="SM00382"/>
    </source>
</evidence>
<dbReference type="GO" id="GO:0005524">
    <property type="term" value="F:ATP binding"/>
    <property type="evidence" value="ECO:0007669"/>
    <property type="project" value="InterPro"/>
</dbReference>
<keyword evidence="2" id="KW-0813">Transport</keyword>
<dbReference type="InterPro" id="IPR027417">
    <property type="entry name" value="P-loop_NTPase"/>
</dbReference>
<reference evidence="9 10" key="1">
    <citation type="submission" date="2019-07" db="EMBL/GenBank/DDBJ databases">
        <authorList>
            <person name="Kim J."/>
        </authorList>
    </citation>
    <scope>NUCLEOTIDE SEQUENCE [LARGE SCALE GENOMIC DNA]</scope>
    <source>
        <strain evidence="10">dk17</strain>
    </source>
</reference>
<sequence length="245" mass="27911">MEAKPYLKEIVLKRDEVSSFDVYPFNIPAIQGLQSLGFHQDVTFIVGENGSGKSTLIEAIALSMGFSIEGGSKNVQISTHDNASRLHRYLHIIRNYKKPTDYYFLRAESFYNVATYMDQEIGDGNNPYYPPYQPLHERSHGEAFMQILTDKLKGNGLYIFDEPEAALSPSRQLAALSVMDKLVNGGSQFIIATHSPILLAYPNAIIYQLDEWGIKQVKYEDTEHYMVTRYFLNNHKQMLNDLLGE</sequence>
<keyword evidence="4" id="KW-0410">Iron transport</keyword>
<dbReference type="OrthoDB" id="9784297at2"/>
<dbReference type="RefSeq" id="WP_146379926.1">
    <property type="nucleotide sequence ID" value="NZ_VOEJ01000001.1"/>
</dbReference>
<dbReference type="GO" id="GO:0006302">
    <property type="term" value="P:double-strand break repair"/>
    <property type="evidence" value="ECO:0007669"/>
    <property type="project" value="InterPro"/>
</dbReference>
<protein>
    <submittedName>
        <fullName evidence="9">AAA family ATPase</fullName>
    </submittedName>
</protein>
<dbReference type="GO" id="GO:0016887">
    <property type="term" value="F:ATP hydrolysis activity"/>
    <property type="evidence" value="ECO:0007669"/>
    <property type="project" value="InterPro"/>
</dbReference>
<dbReference type="EMBL" id="VOEJ01000001">
    <property type="protein sequence ID" value="TWR31029.1"/>
    <property type="molecule type" value="Genomic_DNA"/>
</dbReference>
<dbReference type="AlphaFoldDB" id="A0A563UIB3"/>
<evidence type="ECO:0000256" key="7">
    <source>
        <dbReference type="ARBA" id="ARBA00023136"/>
    </source>
</evidence>
<dbReference type="Pfam" id="PF13304">
    <property type="entry name" value="AAA_21"/>
    <property type="match status" value="1"/>
</dbReference>
<dbReference type="InterPro" id="IPR003959">
    <property type="entry name" value="ATPase_AAA_core"/>
</dbReference>
<evidence type="ECO:0000313" key="10">
    <source>
        <dbReference type="Proteomes" id="UP000320042"/>
    </source>
</evidence>
<dbReference type="SUPFAM" id="SSF52540">
    <property type="entry name" value="P-loop containing nucleoside triphosphate hydrolases"/>
    <property type="match status" value="1"/>
</dbReference>
<organism evidence="9 10">
    <name type="scientific">Mucilaginibacter pallidiroseus</name>
    <dbReference type="NCBI Taxonomy" id="2599295"/>
    <lineage>
        <taxon>Bacteria</taxon>
        <taxon>Pseudomonadati</taxon>
        <taxon>Bacteroidota</taxon>
        <taxon>Sphingobacteriia</taxon>
        <taxon>Sphingobacteriales</taxon>
        <taxon>Sphingobacteriaceae</taxon>
        <taxon>Mucilaginibacter</taxon>
    </lineage>
</organism>
<evidence type="ECO:0000256" key="5">
    <source>
        <dbReference type="ARBA" id="ARBA00023004"/>
    </source>
</evidence>
<dbReference type="InterPro" id="IPR003593">
    <property type="entry name" value="AAA+_ATPase"/>
</dbReference>
<keyword evidence="5" id="KW-0408">Iron</keyword>
<dbReference type="GO" id="GO:0006826">
    <property type="term" value="P:iron ion transport"/>
    <property type="evidence" value="ECO:0007669"/>
    <property type="project" value="UniProtKB-KW"/>
</dbReference>
<name>A0A563UIB3_9SPHI</name>
<dbReference type="SMART" id="SM00382">
    <property type="entry name" value="AAA"/>
    <property type="match status" value="1"/>
</dbReference>
<keyword evidence="7" id="KW-0472">Membrane</keyword>
<dbReference type="InterPro" id="IPR051535">
    <property type="entry name" value="Siderophore_ABC-ATPase"/>
</dbReference>
<feature type="domain" description="AAA+ ATPase" evidence="8">
    <location>
        <begin position="39"/>
        <end position="210"/>
    </location>
</feature>